<reference evidence="1 4" key="2">
    <citation type="journal article" date="2019" name="PLoS Negl. Trop. Dis.">
        <title>Revisiting the worldwide diversity of Leptospira species in the environment.</title>
        <authorList>
            <person name="Vincent A.T."/>
            <person name="Schiettekatte O."/>
            <person name="Bourhy P."/>
            <person name="Veyrier F.J."/>
            <person name="Picardeau M."/>
        </authorList>
    </citation>
    <scope>NUCLEOTIDE SEQUENCE [LARGE SCALE GENOMIC DNA]</scope>
    <source>
        <strain evidence="2">201702690</strain>
        <strain evidence="1 4">SSW18</strain>
    </source>
</reference>
<dbReference type="Proteomes" id="UP000297273">
    <property type="component" value="Unassembled WGS sequence"/>
</dbReference>
<comment type="caution">
    <text evidence="1">The sequence shown here is derived from an EMBL/GenBank/DDBJ whole genome shotgun (WGS) entry which is preliminary data.</text>
</comment>
<dbReference type="EMBL" id="RQGC01000002">
    <property type="protein sequence ID" value="TGL42816.1"/>
    <property type="molecule type" value="Genomic_DNA"/>
</dbReference>
<evidence type="ECO:0000313" key="2">
    <source>
        <dbReference type="EMBL" id="TGL42816.1"/>
    </source>
</evidence>
<protein>
    <recommendedName>
        <fullName evidence="5">DUF4105 domain-containing protein</fullName>
    </recommendedName>
</protein>
<dbReference type="EMBL" id="RQER01000007">
    <property type="protein sequence ID" value="TGK00328.1"/>
    <property type="molecule type" value="Genomic_DNA"/>
</dbReference>
<organism evidence="1 4">
    <name type="scientific">Leptospira langatensis</name>
    <dbReference type="NCBI Taxonomy" id="2484983"/>
    <lineage>
        <taxon>Bacteria</taxon>
        <taxon>Pseudomonadati</taxon>
        <taxon>Spirochaetota</taxon>
        <taxon>Spirochaetia</taxon>
        <taxon>Leptospirales</taxon>
        <taxon>Leptospiraceae</taxon>
        <taxon>Leptospira</taxon>
    </lineage>
</organism>
<dbReference type="OrthoDB" id="5556891at2"/>
<name>A0A5F1ZYE0_9LEPT</name>
<reference evidence="2" key="1">
    <citation type="submission" date="2018-10" db="EMBL/GenBank/DDBJ databases">
        <authorList>
            <person name="Vincent A.T."/>
            <person name="Schiettekatte O."/>
            <person name="Bourhy P."/>
            <person name="Veyrier F.J."/>
            <person name="Picardeau M."/>
        </authorList>
    </citation>
    <scope>NUCLEOTIDE SEQUENCE</scope>
    <source>
        <strain evidence="2">201702690</strain>
    </source>
</reference>
<evidence type="ECO:0000313" key="4">
    <source>
        <dbReference type="Proteomes" id="UP000297946"/>
    </source>
</evidence>
<keyword evidence="3" id="KW-1185">Reference proteome</keyword>
<evidence type="ECO:0008006" key="5">
    <source>
        <dbReference type="Google" id="ProtNLM"/>
    </source>
</evidence>
<evidence type="ECO:0000313" key="3">
    <source>
        <dbReference type="Proteomes" id="UP000297273"/>
    </source>
</evidence>
<sequence length="617" mass="71185">MSRSEFSGRVCILLFLLLPYSSLLSKDITFDFIYVDANTGQSSGGHSAVRMDDTVFHFQYYPDGIFRIVKESYDRFSYSYNIYSNRTSKIAKISMFADELEKIRDAFEKVSIIQFKHLKNLESIRRDISFLKEIESPNKQVRIKGLGYFQAGSKSSILLALKEEMDRKKGKGWLGRSRTKLKNEISNSIEDKQFELESPLPKVEEKTYPFYKGGVSAWFIPRLEKLSVLEILDGGFGLNQDAIFSSASYPLDPQEKEKLTALRDSLLSSVVDLLEEDSADWGRPVITSLARLLVLEKSIEHGRLYYLTSFPETSESISPETFKEHKEFVKQSQKVLLGAAKNYREEVFKSDTLSEDQYQTLEDLENRDWELRTGMQRGISIRNTFEKLSPDLAGTFLYSFPVPEKEKIDLLISRAEEKEEEYYDSLKSFYDFKLVGRNCTSEIFDVLASNLSEKEYRDSLGENINPHRSLAFVPFIAYDTVLRNWHIKHLETEFSYRKSELIRMYDTGSDKWYIYFREANTLTSSVYRSNEDDPSFLFFTDDLFLLRPVYGVLNLGWGLGNSVLGIFTLPFDKGKRIQNGLQSAFFSLPELVFFNIRKGSFPNAPAPKAKKDSKAEE</sequence>
<dbReference type="AlphaFoldDB" id="A0A5F1ZYE0"/>
<accession>A0A5F1ZYE0</accession>
<gene>
    <name evidence="1" type="ORF">EHO57_12215</name>
    <name evidence="2" type="ORF">EHQ53_04350</name>
</gene>
<evidence type="ECO:0000313" key="1">
    <source>
        <dbReference type="EMBL" id="TGK00328.1"/>
    </source>
</evidence>
<proteinExistence type="predicted"/>
<dbReference type="Proteomes" id="UP000297946">
    <property type="component" value="Unassembled WGS sequence"/>
</dbReference>